<name>A0A7J5AB73_9FLAO</name>
<dbReference type="Gene3D" id="3.90.220.20">
    <property type="entry name" value="DNA methylase specificity domains"/>
    <property type="match status" value="2"/>
</dbReference>
<evidence type="ECO:0000259" key="5">
    <source>
        <dbReference type="Pfam" id="PF01420"/>
    </source>
</evidence>
<dbReference type="InterPro" id="IPR052021">
    <property type="entry name" value="Type-I_RS_S_subunit"/>
</dbReference>
<dbReference type="OrthoDB" id="667970at2"/>
<keyword evidence="3" id="KW-0238">DNA-binding</keyword>
<dbReference type="SUPFAM" id="SSF116734">
    <property type="entry name" value="DNA methylase specificity domain"/>
    <property type="match status" value="2"/>
</dbReference>
<evidence type="ECO:0000313" key="6">
    <source>
        <dbReference type="EMBL" id="KAB1154790.1"/>
    </source>
</evidence>
<keyword evidence="6" id="KW-0255">Endonuclease</keyword>
<dbReference type="CDD" id="cd17265">
    <property type="entry name" value="RMtype1_S_Eco4255III-TRD2-CR2_like"/>
    <property type="match status" value="1"/>
</dbReference>
<proteinExistence type="inferred from homology"/>
<evidence type="ECO:0000256" key="1">
    <source>
        <dbReference type="ARBA" id="ARBA00010923"/>
    </source>
</evidence>
<feature type="domain" description="Type I restriction modification DNA specificity" evidence="5">
    <location>
        <begin position="17"/>
        <end position="202"/>
    </location>
</feature>
<dbReference type="RefSeq" id="WP_151108192.1">
    <property type="nucleotide sequence ID" value="NZ_WAEM01000007.1"/>
</dbReference>
<accession>A0A7J5AB73</accession>
<sequence length="406" mass="45937">MELVQEKFIETEIGLIPSDWEVMKLGNMTKLMTNGFVGIAKTHYTENRDGVLYIQGYNVEENSFKFKGIKKVTLEFHLNNSKSCLKKDDLLTVQTGDVGLTTIVPKYLEGSNCHALIITRFKKNRYNALFYCYYLNSKTGRGRLKEIETGTTMKHINVGELIHFEVPVPTTVEQTLIASALSNTDSWITNLENLLTKKRQIKQGALQELLKPKKGWEVKKLGDVGECIIGLTYSPDNVTSEGKLVLRSSNVKDNKLVFSDTVFVNVEVSEKLITRKGDILICVRNGSRNLIGKCAYIDGRGVGETFGAFMSVFRSNYNAYIFQVFQSNIIKKQIEEHLGATINQITNKSLNSFQIPFPTIKEQEYIVDILSDMDAEIEQLETKLEKAKKVKQGMMQELLTGKTRLV</sequence>
<evidence type="ECO:0000256" key="3">
    <source>
        <dbReference type="ARBA" id="ARBA00023125"/>
    </source>
</evidence>
<keyword evidence="6" id="KW-0540">Nuclease</keyword>
<keyword evidence="4" id="KW-0175">Coiled coil</keyword>
<dbReference type="InterPro" id="IPR044946">
    <property type="entry name" value="Restrct_endonuc_typeI_TRD_sf"/>
</dbReference>
<dbReference type="InterPro" id="IPR000055">
    <property type="entry name" value="Restrct_endonuc_typeI_TRD"/>
</dbReference>
<dbReference type="Pfam" id="PF01420">
    <property type="entry name" value="Methylase_S"/>
    <property type="match status" value="2"/>
</dbReference>
<keyword evidence="6" id="KW-0378">Hydrolase</keyword>
<comment type="similarity">
    <text evidence="1">Belongs to the type-I restriction system S methylase family.</text>
</comment>
<dbReference type="AlphaFoldDB" id="A0A7J5AB73"/>
<evidence type="ECO:0000313" key="7">
    <source>
        <dbReference type="Proteomes" id="UP000490922"/>
    </source>
</evidence>
<dbReference type="Gene3D" id="1.10.287.1120">
    <property type="entry name" value="Bipartite methylase S protein"/>
    <property type="match status" value="1"/>
</dbReference>
<dbReference type="EMBL" id="WAEM01000007">
    <property type="protein sequence ID" value="KAB1154790.1"/>
    <property type="molecule type" value="Genomic_DNA"/>
</dbReference>
<evidence type="ECO:0000256" key="2">
    <source>
        <dbReference type="ARBA" id="ARBA00022747"/>
    </source>
</evidence>
<dbReference type="Proteomes" id="UP000490922">
    <property type="component" value="Unassembled WGS sequence"/>
</dbReference>
<feature type="domain" description="Type I restriction modification DNA specificity" evidence="5">
    <location>
        <begin position="214"/>
        <end position="385"/>
    </location>
</feature>
<feature type="coiled-coil region" evidence="4">
    <location>
        <begin position="370"/>
        <end position="397"/>
    </location>
</feature>
<keyword evidence="2" id="KW-0680">Restriction system</keyword>
<dbReference type="PANTHER" id="PTHR30408:SF12">
    <property type="entry name" value="TYPE I RESTRICTION ENZYME MJAVIII SPECIFICITY SUBUNIT"/>
    <property type="match status" value="1"/>
</dbReference>
<dbReference type="PANTHER" id="PTHR30408">
    <property type="entry name" value="TYPE-1 RESTRICTION ENZYME ECOKI SPECIFICITY PROTEIN"/>
    <property type="match status" value="1"/>
</dbReference>
<dbReference type="GO" id="GO:0004519">
    <property type="term" value="F:endonuclease activity"/>
    <property type="evidence" value="ECO:0007669"/>
    <property type="project" value="UniProtKB-KW"/>
</dbReference>
<keyword evidence="7" id="KW-1185">Reference proteome</keyword>
<reference evidence="6 7" key="1">
    <citation type="submission" date="2019-09" db="EMBL/GenBank/DDBJ databases">
        <title>Flavobacterium sp. nov., isolated from glacier ice.</title>
        <authorList>
            <person name="Liu Q."/>
        </authorList>
    </citation>
    <scope>NUCLEOTIDE SEQUENCE [LARGE SCALE GENOMIC DNA]</scope>
    <source>
        <strain evidence="6 7">NBRC 112527</strain>
    </source>
</reference>
<evidence type="ECO:0000256" key="4">
    <source>
        <dbReference type="SAM" id="Coils"/>
    </source>
</evidence>
<comment type="caution">
    <text evidence="6">The sequence shown here is derived from an EMBL/GenBank/DDBJ whole genome shotgun (WGS) entry which is preliminary data.</text>
</comment>
<gene>
    <name evidence="6" type="ORF">F6464_12125</name>
</gene>
<dbReference type="GO" id="GO:0009307">
    <property type="term" value="P:DNA restriction-modification system"/>
    <property type="evidence" value="ECO:0007669"/>
    <property type="project" value="UniProtKB-KW"/>
</dbReference>
<protein>
    <submittedName>
        <fullName evidence="6">Restriction endonuclease subunit S</fullName>
    </submittedName>
</protein>
<dbReference type="GO" id="GO:0003677">
    <property type="term" value="F:DNA binding"/>
    <property type="evidence" value="ECO:0007669"/>
    <property type="project" value="UniProtKB-KW"/>
</dbReference>
<organism evidence="6 7">
    <name type="scientific">Flavobacterium luteum</name>
    <dbReference type="NCBI Taxonomy" id="2026654"/>
    <lineage>
        <taxon>Bacteria</taxon>
        <taxon>Pseudomonadati</taxon>
        <taxon>Bacteroidota</taxon>
        <taxon>Flavobacteriia</taxon>
        <taxon>Flavobacteriales</taxon>
        <taxon>Flavobacteriaceae</taxon>
        <taxon>Flavobacterium</taxon>
    </lineage>
</organism>